<reference evidence="2" key="1">
    <citation type="journal article" date="2023" name="G3 (Bethesda)">
        <title>A reference genome for the long-term kleptoplast-retaining sea slug Elysia crispata morphotype clarki.</title>
        <authorList>
            <person name="Eastman K.E."/>
            <person name="Pendleton A.L."/>
            <person name="Shaikh M.A."/>
            <person name="Suttiyut T."/>
            <person name="Ogas R."/>
            <person name="Tomko P."/>
            <person name="Gavelis G."/>
            <person name="Widhalm J.R."/>
            <person name="Wisecaver J.H."/>
        </authorList>
    </citation>
    <scope>NUCLEOTIDE SEQUENCE</scope>
    <source>
        <strain evidence="2">ECLA1</strain>
    </source>
</reference>
<dbReference type="AlphaFoldDB" id="A0AAE0Z9L5"/>
<dbReference type="Proteomes" id="UP001283361">
    <property type="component" value="Unassembled WGS sequence"/>
</dbReference>
<evidence type="ECO:0000256" key="1">
    <source>
        <dbReference type="SAM" id="MobiDB-lite"/>
    </source>
</evidence>
<feature type="compositionally biased region" description="Basic residues" evidence="1">
    <location>
        <begin position="1"/>
        <end position="10"/>
    </location>
</feature>
<sequence>MELAKHRRGGSRAEGGEGGVWRVMDKPVVDSDKTTRGRTASWGIQPDGSLLAPTQHGQLMLARHGGRSARRCCSARP</sequence>
<protein>
    <submittedName>
        <fullName evidence="2">Uncharacterized protein</fullName>
    </submittedName>
</protein>
<proteinExistence type="predicted"/>
<feature type="compositionally biased region" description="Basic and acidic residues" evidence="1">
    <location>
        <begin position="23"/>
        <end position="35"/>
    </location>
</feature>
<accession>A0AAE0Z9L5</accession>
<gene>
    <name evidence="2" type="ORF">RRG08_051868</name>
</gene>
<evidence type="ECO:0000313" key="3">
    <source>
        <dbReference type="Proteomes" id="UP001283361"/>
    </source>
</evidence>
<dbReference type="EMBL" id="JAWDGP010004327">
    <property type="protein sequence ID" value="KAK3765245.1"/>
    <property type="molecule type" value="Genomic_DNA"/>
</dbReference>
<feature type="region of interest" description="Disordered" evidence="1">
    <location>
        <begin position="1"/>
        <end position="50"/>
    </location>
</feature>
<organism evidence="2 3">
    <name type="scientific">Elysia crispata</name>
    <name type="common">lettuce slug</name>
    <dbReference type="NCBI Taxonomy" id="231223"/>
    <lineage>
        <taxon>Eukaryota</taxon>
        <taxon>Metazoa</taxon>
        <taxon>Spiralia</taxon>
        <taxon>Lophotrochozoa</taxon>
        <taxon>Mollusca</taxon>
        <taxon>Gastropoda</taxon>
        <taxon>Heterobranchia</taxon>
        <taxon>Euthyneura</taxon>
        <taxon>Panpulmonata</taxon>
        <taxon>Sacoglossa</taxon>
        <taxon>Placobranchoidea</taxon>
        <taxon>Plakobranchidae</taxon>
        <taxon>Elysia</taxon>
    </lineage>
</organism>
<name>A0AAE0Z9L5_9GAST</name>
<evidence type="ECO:0000313" key="2">
    <source>
        <dbReference type="EMBL" id="KAK3765245.1"/>
    </source>
</evidence>
<keyword evidence="3" id="KW-1185">Reference proteome</keyword>
<comment type="caution">
    <text evidence="2">The sequence shown here is derived from an EMBL/GenBank/DDBJ whole genome shotgun (WGS) entry which is preliminary data.</text>
</comment>